<evidence type="ECO:0000313" key="12">
    <source>
        <dbReference type="Proteomes" id="UP001597420"/>
    </source>
</evidence>
<evidence type="ECO:0000256" key="2">
    <source>
        <dbReference type="ARBA" id="ARBA00022475"/>
    </source>
</evidence>
<dbReference type="Pfam" id="PF00664">
    <property type="entry name" value="ABC_membrane"/>
    <property type="match status" value="1"/>
</dbReference>
<dbReference type="PROSITE" id="PS00211">
    <property type="entry name" value="ABC_TRANSPORTER_1"/>
    <property type="match status" value="1"/>
</dbReference>
<keyword evidence="12" id="KW-1185">Reference proteome</keyword>
<keyword evidence="3 8" id="KW-0812">Transmembrane</keyword>
<keyword evidence="7 8" id="KW-0472">Membrane</keyword>
<gene>
    <name evidence="11" type="ORF">ACFSAV_06670</name>
</gene>
<feature type="transmembrane region" description="Helical" evidence="8">
    <location>
        <begin position="191"/>
        <end position="208"/>
    </location>
</feature>
<organism evidence="11 12">
    <name type="scientific">Pasteurella oralis</name>
    <dbReference type="NCBI Taxonomy" id="1071947"/>
    <lineage>
        <taxon>Bacteria</taxon>
        <taxon>Pseudomonadati</taxon>
        <taxon>Pseudomonadota</taxon>
        <taxon>Gammaproteobacteria</taxon>
        <taxon>Pasteurellales</taxon>
        <taxon>Pasteurellaceae</taxon>
        <taxon>Pasteurella</taxon>
    </lineage>
</organism>
<evidence type="ECO:0000256" key="5">
    <source>
        <dbReference type="ARBA" id="ARBA00022840"/>
    </source>
</evidence>
<feature type="domain" description="ABC transmembrane type-1" evidence="10">
    <location>
        <begin position="30"/>
        <end position="338"/>
    </location>
</feature>
<dbReference type="Pfam" id="PF00005">
    <property type="entry name" value="ABC_tran"/>
    <property type="match status" value="1"/>
</dbReference>
<dbReference type="EMBL" id="JBHUFP010000009">
    <property type="protein sequence ID" value="MFD1806050.1"/>
    <property type="molecule type" value="Genomic_DNA"/>
</dbReference>
<feature type="transmembrane region" description="Helical" evidence="8">
    <location>
        <begin position="91"/>
        <end position="120"/>
    </location>
</feature>
<evidence type="ECO:0000313" key="11">
    <source>
        <dbReference type="EMBL" id="MFD1806050.1"/>
    </source>
</evidence>
<dbReference type="RefSeq" id="WP_379097683.1">
    <property type="nucleotide sequence ID" value="NZ_JBHUFP010000009.1"/>
</dbReference>
<keyword evidence="4" id="KW-0547">Nucleotide-binding</keyword>
<evidence type="ECO:0000256" key="4">
    <source>
        <dbReference type="ARBA" id="ARBA00022741"/>
    </source>
</evidence>
<dbReference type="PROSITE" id="PS50893">
    <property type="entry name" value="ABC_TRANSPORTER_2"/>
    <property type="match status" value="1"/>
</dbReference>
<dbReference type="PROSITE" id="PS50929">
    <property type="entry name" value="ABC_TM1F"/>
    <property type="match status" value="1"/>
</dbReference>
<dbReference type="Gene3D" id="1.20.1560.10">
    <property type="entry name" value="ABC transporter type 1, transmembrane domain"/>
    <property type="match status" value="1"/>
</dbReference>
<evidence type="ECO:0000256" key="7">
    <source>
        <dbReference type="ARBA" id="ARBA00023136"/>
    </source>
</evidence>
<dbReference type="InterPro" id="IPR039421">
    <property type="entry name" value="Type_1_exporter"/>
</dbReference>
<evidence type="ECO:0000256" key="3">
    <source>
        <dbReference type="ARBA" id="ARBA00022692"/>
    </source>
</evidence>
<evidence type="ECO:0000259" key="9">
    <source>
        <dbReference type="PROSITE" id="PS50893"/>
    </source>
</evidence>
<dbReference type="InterPro" id="IPR003593">
    <property type="entry name" value="AAA+_ATPase"/>
</dbReference>
<dbReference type="Gene3D" id="3.40.50.300">
    <property type="entry name" value="P-loop containing nucleotide triphosphate hydrolases"/>
    <property type="match status" value="1"/>
</dbReference>
<dbReference type="SUPFAM" id="SSF52540">
    <property type="entry name" value="P-loop containing nucleoside triphosphate hydrolases"/>
    <property type="match status" value="1"/>
</dbReference>
<name>A0ABW4NTT7_9PAST</name>
<reference evidence="12" key="1">
    <citation type="journal article" date="2019" name="Int. J. Syst. Evol. Microbiol.">
        <title>The Global Catalogue of Microorganisms (GCM) 10K type strain sequencing project: providing services to taxonomists for standard genome sequencing and annotation.</title>
        <authorList>
            <consortium name="The Broad Institute Genomics Platform"/>
            <consortium name="The Broad Institute Genome Sequencing Center for Infectious Disease"/>
            <person name="Wu L."/>
            <person name="Ma J."/>
        </authorList>
    </citation>
    <scope>NUCLEOTIDE SEQUENCE [LARGE SCALE GENOMIC DNA]</scope>
    <source>
        <strain evidence="12">CCM 7950</strain>
    </source>
</reference>
<evidence type="ECO:0000259" key="10">
    <source>
        <dbReference type="PROSITE" id="PS50929"/>
    </source>
</evidence>
<evidence type="ECO:0000256" key="6">
    <source>
        <dbReference type="ARBA" id="ARBA00022989"/>
    </source>
</evidence>
<dbReference type="InterPro" id="IPR011527">
    <property type="entry name" value="ABC1_TM_dom"/>
</dbReference>
<dbReference type="SUPFAM" id="SSF90123">
    <property type="entry name" value="ABC transporter transmembrane region"/>
    <property type="match status" value="1"/>
</dbReference>
<keyword evidence="2" id="KW-1003">Cell membrane</keyword>
<evidence type="ECO:0000256" key="8">
    <source>
        <dbReference type="SAM" id="Phobius"/>
    </source>
</evidence>
<dbReference type="InterPro" id="IPR027417">
    <property type="entry name" value="P-loop_NTPase"/>
</dbReference>
<keyword evidence="6 8" id="KW-1133">Transmembrane helix</keyword>
<dbReference type="SMART" id="SM00382">
    <property type="entry name" value="AAA"/>
    <property type="match status" value="1"/>
</dbReference>
<comment type="subcellular location">
    <subcellularLocation>
        <location evidence="1">Cell membrane</location>
        <topology evidence="1">Multi-pass membrane protein</topology>
    </subcellularLocation>
</comment>
<proteinExistence type="predicted"/>
<dbReference type="CDD" id="cd18564">
    <property type="entry name" value="ABC_6TM_exporter_like"/>
    <property type="match status" value="1"/>
</dbReference>
<feature type="domain" description="ABC transporter" evidence="9">
    <location>
        <begin position="372"/>
        <end position="614"/>
    </location>
</feature>
<feature type="transmembrane region" description="Helical" evidence="8">
    <location>
        <begin position="166"/>
        <end position="185"/>
    </location>
</feature>
<sequence>MSKKTVNKNAWWSVAYRLKEYIYPERMLVFGALCALLLATAMRLLKPLPLAFVVDYVLLDAVEVSAESAKDTKALNGFIASLLISVDTTHLLFGCAATVVLIALFMAGSSYVSTVGLALAGSRILSRVRNDLFAHLQRLSLRFHSQARTGDLTMRLINDIGMLREAVITALMPMLANILILAGMFAMMIYINWQLTSITLLAIPLIWWSTVRSSKRIHEVSRAQRKREGALASKAAEFIGSIRTVQSLSLENETIRSFVGDDTESRKQNVQSKKLSAGLERRVDIIVALVSAAVLLKGAYSVLGGEMTPGELIIFMSYLNNAFRPVREYAKYTGRLSKALAAGERVVNLLDEQPDIQDKPDALPLADVRGEIRFEHVEFGYHGTDKDAPAVLRNMDFVINAGESVAIIGPSGAGKSTITSLLLRLYEADSGVIRIDGKDIRDYQIASVRSQIAIVPQDNLLFGLSIRENIALGAINRAEKISDEEIIAAAKLAQAHDFILRLPDGYDTVLSERGGSLSGGQRQRIAIARAAMNKSAILILDEPTVGLDQESETQVILALDNLMKGRTTIMITHNLALAARTDRILFVDKGAVVEQGEHLQLLKAEGNYAAWWKMQLA</sequence>
<dbReference type="InterPro" id="IPR036640">
    <property type="entry name" value="ABC1_TM_sf"/>
</dbReference>
<keyword evidence="5 11" id="KW-0067">ATP-binding</keyword>
<comment type="caution">
    <text evidence="11">The sequence shown here is derived from an EMBL/GenBank/DDBJ whole genome shotgun (WGS) entry which is preliminary data.</text>
</comment>
<dbReference type="PANTHER" id="PTHR24221">
    <property type="entry name" value="ATP-BINDING CASSETTE SUB-FAMILY B"/>
    <property type="match status" value="1"/>
</dbReference>
<accession>A0ABW4NTT7</accession>
<dbReference type="InterPro" id="IPR017871">
    <property type="entry name" value="ABC_transporter-like_CS"/>
</dbReference>
<protein>
    <submittedName>
        <fullName evidence="11">ABC transporter ATP-binding protein</fullName>
    </submittedName>
</protein>
<dbReference type="InterPro" id="IPR003439">
    <property type="entry name" value="ABC_transporter-like_ATP-bd"/>
</dbReference>
<evidence type="ECO:0000256" key="1">
    <source>
        <dbReference type="ARBA" id="ARBA00004651"/>
    </source>
</evidence>
<dbReference type="Proteomes" id="UP001597420">
    <property type="component" value="Unassembled WGS sequence"/>
</dbReference>
<dbReference type="PANTHER" id="PTHR24221:SF468">
    <property type="entry name" value="ABC TRANSPORTER"/>
    <property type="match status" value="1"/>
</dbReference>
<dbReference type="GO" id="GO:0005524">
    <property type="term" value="F:ATP binding"/>
    <property type="evidence" value="ECO:0007669"/>
    <property type="project" value="UniProtKB-KW"/>
</dbReference>
<feature type="transmembrane region" description="Helical" evidence="8">
    <location>
        <begin position="283"/>
        <end position="303"/>
    </location>
</feature>